<dbReference type="RefSeq" id="WP_040748619.1">
    <property type="nucleotide sequence ID" value="NZ_JACHIT010000002.1"/>
</dbReference>
<dbReference type="InterPro" id="IPR000644">
    <property type="entry name" value="CBS_dom"/>
</dbReference>
<dbReference type="Proteomes" id="UP000540412">
    <property type="component" value="Unassembled WGS sequence"/>
</dbReference>
<protein>
    <submittedName>
        <fullName evidence="4">CBS domain-containing protein</fullName>
    </submittedName>
</protein>
<evidence type="ECO:0000259" key="3">
    <source>
        <dbReference type="PROSITE" id="PS51371"/>
    </source>
</evidence>
<dbReference type="PANTHER" id="PTHR43080">
    <property type="entry name" value="CBS DOMAIN-CONTAINING PROTEIN CBSX3, MITOCHONDRIAL"/>
    <property type="match status" value="1"/>
</dbReference>
<evidence type="ECO:0000313" key="5">
    <source>
        <dbReference type="Proteomes" id="UP000540412"/>
    </source>
</evidence>
<dbReference type="EMBL" id="JACHIT010000002">
    <property type="protein sequence ID" value="MBB5916045.1"/>
    <property type="molecule type" value="Genomic_DNA"/>
</dbReference>
<dbReference type="PANTHER" id="PTHR43080:SF2">
    <property type="entry name" value="CBS DOMAIN-CONTAINING PROTEIN"/>
    <property type="match status" value="1"/>
</dbReference>
<reference evidence="4 5" key="1">
    <citation type="submission" date="2020-08" db="EMBL/GenBank/DDBJ databases">
        <title>Sequencing the genomes of 1000 actinobacteria strains.</title>
        <authorList>
            <person name="Klenk H.-P."/>
        </authorList>
    </citation>
    <scope>NUCLEOTIDE SEQUENCE [LARGE SCALE GENOMIC DNA]</scope>
    <source>
        <strain evidence="4 5">DSM 43582</strain>
    </source>
</reference>
<evidence type="ECO:0000256" key="2">
    <source>
        <dbReference type="PROSITE-ProRule" id="PRU00703"/>
    </source>
</evidence>
<dbReference type="InterPro" id="IPR046342">
    <property type="entry name" value="CBS_dom_sf"/>
</dbReference>
<feature type="domain" description="CBS" evidence="3">
    <location>
        <begin position="8"/>
        <end position="65"/>
    </location>
</feature>
<keyword evidence="5" id="KW-1185">Reference proteome</keyword>
<gene>
    <name evidence="4" type="ORF">BJY24_004957</name>
</gene>
<accession>A0A7W9PHJ3</accession>
<comment type="caution">
    <text evidence="4">The sequence shown here is derived from an EMBL/GenBank/DDBJ whole genome shotgun (WGS) entry which is preliminary data.</text>
</comment>
<evidence type="ECO:0000313" key="4">
    <source>
        <dbReference type="EMBL" id="MBB5916045.1"/>
    </source>
</evidence>
<dbReference type="AlphaFoldDB" id="A0A7W9PHJ3"/>
<organism evidence="4 5">
    <name type="scientific">Nocardia transvalensis</name>
    <dbReference type="NCBI Taxonomy" id="37333"/>
    <lineage>
        <taxon>Bacteria</taxon>
        <taxon>Bacillati</taxon>
        <taxon>Actinomycetota</taxon>
        <taxon>Actinomycetes</taxon>
        <taxon>Mycobacteriales</taxon>
        <taxon>Nocardiaceae</taxon>
        <taxon>Nocardia</taxon>
    </lineage>
</organism>
<dbReference type="SMART" id="SM00116">
    <property type="entry name" value="CBS"/>
    <property type="match status" value="2"/>
</dbReference>
<dbReference type="Pfam" id="PF00571">
    <property type="entry name" value="CBS"/>
    <property type="match status" value="2"/>
</dbReference>
<dbReference type="SUPFAM" id="SSF54631">
    <property type="entry name" value="CBS-domain pair"/>
    <property type="match status" value="1"/>
</dbReference>
<dbReference type="InterPro" id="IPR051257">
    <property type="entry name" value="Diverse_CBS-Domain"/>
</dbReference>
<sequence length="134" mass="13752">MTTARELMSTDVVWARPGDTVVEAARRMAAAGVGVLPVCGADGSLAGMLTDRDIVVKVVAAQADPNGVRVSELARGVPAVVQADENVAVALTAMAEGRGRRVPVLDDTTLVGIVEQGDLARALKSDTSARVAES</sequence>
<keyword evidence="1 2" id="KW-0129">CBS domain</keyword>
<feature type="domain" description="CBS" evidence="3">
    <location>
        <begin position="73"/>
        <end position="130"/>
    </location>
</feature>
<evidence type="ECO:0000256" key="1">
    <source>
        <dbReference type="ARBA" id="ARBA00023122"/>
    </source>
</evidence>
<dbReference type="Gene3D" id="3.10.580.10">
    <property type="entry name" value="CBS-domain"/>
    <property type="match status" value="1"/>
</dbReference>
<dbReference type="PROSITE" id="PS51371">
    <property type="entry name" value="CBS"/>
    <property type="match status" value="2"/>
</dbReference>
<proteinExistence type="predicted"/>
<name>A0A7W9PHJ3_9NOCA</name>